<dbReference type="PROSITE" id="PS00108">
    <property type="entry name" value="PROTEIN_KINASE_ST"/>
    <property type="match status" value="1"/>
</dbReference>
<keyword evidence="7" id="KW-0547">Nucleotide-binding</keyword>
<keyword evidence="6 12" id="KW-0732">Signal</keyword>
<dbReference type="SMART" id="SM00220">
    <property type="entry name" value="S_TKc"/>
    <property type="match status" value="1"/>
</dbReference>
<evidence type="ECO:0000256" key="3">
    <source>
        <dbReference type="ARBA" id="ARBA00022527"/>
    </source>
</evidence>
<keyword evidence="9" id="KW-0067">ATP-binding</keyword>
<dbReference type="SMART" id="SM00580">
    <property type="entry name" value="PUG"/>
    <property type="match status" value="1"/>
</dbReference>
<dbReference type="Pfam" id="PF06479">
    <property type="entry name" value="Ribonuc_2-5A"/>
    <property type="match status" value="1"/>
</dbReference>
<evidence type="ECO:0000256" key="11">
    <source>
        <dbReference type="ARBA" id="ARBA00023136"/>
    </source>
</evidence>
<evidence type="ECO:0000256" key="7">
    <source>
        <dbReference type="ARBA" id="ARBA00022741"/>
    </source>
</evidence>
<keyword evidence="16" id="KW-1185">Reference proteome</keyword>
<evidence type="ECO:0000256" key="2">
    <source>
        <dbReference type="ARBA" id="ARBA00012513"/>
    </source>
</evidence>
<proteinExistence type="predicted"/>
<sequence length="889" mass="100048">MAWITALYSFIILLSRGTVVTGLTQEKYYPLAIQEHLLFVSTLDGSLHAVNSVTGRKKWSIAGDPLLNVPTDVKSRTFLPDPTDGSLYMYSTEHSGLKKMPFTIPQLVTASPCKSNADGILYTGYKKDTWFTLDTEAGVKHDLDAFGVNDKVCTQSTQHSVFIGKTEYTIAMVSSEDKVRRWNATFIEYTSTFTKKLADYEYRHFSSSSTGSLLTYSSDAKLLKWQVDFKSPVVGMYSLEADGLHKLPFLILSDESLDYVRRGLTSLSDVEKSNFVESLSPTLYVGQFSHGLYALPSKVDINRTAIAPRLLPRIAALVEEVTAPPNIIPPPENSGAVEESGMKLATANGESVSRRINPRDILLFGNHHRPDDVSIPLIPVNKQDSENKWKIEGDQTKQSPEYQLPVAAAMTNEMRIFAVTLIVVVAAGAYLVVRNQRNTEHSFKVLLEKQLSEKEKTSFGTSVSASRTKSSESLDDLEMVVPEGHLRVGKIVFNPKDILGHGCMGTFVYSGKFDGRQVAVKRILPDCFNLADREVQLLRESDQHPNVIRYFCTESDSQFRYIALELCLGTLTDFVEKRVECKTPAIQLLEQAMSGISHLHSLGIVHRDIKPHNVLLSLPNNSKQIKALISDFGLCKKLAAGKLSFSKMSGVAGTEGWIAPEMLDSEQRTTASVDVFSAGCLIYYVLSEGKHPFGDKLKRQANILNGESKLDKITGPAFICCLHIISWMITHDPLERPSMDQVLVHPFLWSNEKQLQFFSDVSDRVEKEPEGSYVVRCLEDRCDTVVKGDWKDHISTELYDDHLQHHQHVFRLEKVSQLSRVLPERFAESMRNKKHHYRELPEDVSRSLGRIPDEFVQYFTSRFPKLLIHTYLTMTCVKEDPIFSKYYSV</sequence>
<dbReference type="InterPro" id="IPR045133">
    <property type="entry name" value="IRE1/2-like"/>
</dbReference>
<evidence type="ECO:0000256" key="8">
    <source>
        <dbReference type="ARBA" id="ARBA00022777"/>
    </source>
</evidence>
<name>A0A7J7IXC2_BUGNE</name>
<dbReference type="CDD" id="cd13982">
    <property type="entry name" value="STKc_IRE1"/>
    <property type="match status" value="1"/>
</dbReference>
<dbReference type="GO" id="GO:0051082">
    <property type="term" value="F:unfolded protein binding"/>
    <property type="evidence" value="ECO:0007669"/>
    <property type="project" value="TreeGrafter"/>
</dbReference>
<evidence type="ECO:0000256" key="6">
    <source>
        <dbReference type="ARBA" id="ARBA00022729"/>
    </source>
</evidence>
<dbReference type="PANTHER" id="PTHR13954">
    <property type="entry name" value="IRE1-RELATED"/>
    <property type="match status" value="1"/>
</dbReference>
<dbReference type="Gene3D" id="2.130.10.10">
    <property type="entry name" value="YVTN repeat-like/Quinoprotein amine dehydrogenase"/>
    <property type="match status" value="1"/>
</dbReference>
<dbReference type="AlphaFoldDB" id="A0A7J7IXC2"/>
<dbReference type="GO" id="GO:0036498">
    <property type="term" value="P:IRE1-mediated unfolded protein response"/>
    <property type="evidence" value="ECO:0007669"/>
    <property type="project" value="TreeGrafter"/>
</dbReference>
<dbReference type="SUPFAM" id="SSF50998">
    <property type="entry name" value="Quinoprotein alcohol dehydrogenase-like"/>
    <property type="match status" value="1"/>
</dbReference>
<evidence type="ECO:0000256" key="5">
    <source>
        <dbReference type="ARBA" id="ARBA00022692"/>
    </source>
</evidence>
<protein>
    <recommendedName>
        <fullName evidence="2">non-specific serine/threonine protein kinase</fullName>
        <ecNumber evidence="2">2.7.11.1</ecNumber>
    </recommendedName>
</protein>
<dbReference type="InterPro" id="IPR008271">
    <property type="entry name" value="Ser/Thr_kinase_AS"/>
</dbReference>
<dbReference type="PANTHER" id="PTHR13954:SF6">
    <property type="entry name" value="NON-SPECIFIC SERINE_THREONINE PROTEIN KINASE"/>
    <property type="match status" value="1"/>
</dbReference>
<evidence type="ECO:0000256" key="4">
    <source>
        <dbReference type="ARBA" id="ARBA00022679"/>
    </source>
</evidence>
<dbReference type="EC" id="2.7.11.1" evidence="2"/>
<dbReference type="Proteomes" id="UP000593567">
    <property type="component" value="Unassembled WGS sequence"/>
</dbReference>
<dbReference type="GO" id="GO:0004521">
    <property type="term" value="F:RNA endonuclease activity"/>
    <property type="evidence" value="ECO:0007669"/>
    <property type="project" value="InterPro"/>
</dbReference>
<dbReference type="GO" id="GO:0005524">
    <property type="term" value="F:ATP binding"/>
    <property type="evidence" value="ECO:0007669"/>
    <property type="project" value="UniProtKB-KW"/>
</dbReference>
<keyword evidence="8" id="KW-0418">Kinase</keyword>
<reference evidence="15" key="1">
    <citation type="submission" date="2020-06" db="EMBL/GenBank/DDBJ databases">
        <title>Draft genome of Bugula neritina, a colonial animal packing powerful symbionts and potential medicines.</title>
        <authorList>
            <person name="Rayko M."/>
        </authorList>
    </citation>
    <scope>NUCLEOTIDE SEQUENCE [LARGE SCALE GENOMIC DNA]</scope>
    <source>
        <strain evidence="15">Kwan_BN1</strain>
    </source>
</reference>
<gene>
    <name evidence="15" type="ORF">EB796_023113</name>
</gene>
<dbReference type="GO" id="GO:1990604">
    <property type="term" value="C:IRE1-TRAF2-ASK1 complex"/>
    <property type="evidence" value="ECO:0007669"/>
    <property type="project" value="TreeGrafter"/>
</dbReference>
<evidence type="ECO:0000259" key="13">
    <source>
        <dbReference type="PROSITE" id="PS50011"/>
    </source>
</evidence>
<dbReference type="PROSITE" id="PS51392">
    <property type="entry name" value="KEN"/>
    <property type="match status" value="1"/>
</dbReference>
<keyword evidence="10" id="KW-1133">Transmembrane helix</keyword>
<evidence type="ECO:0000313" key="16">
    <source>
        <dbReference type="Proteomes" id="UP000593567"/>
    </source>
</evidence>
<comment type="caution">
    <text evidence="15">The sequence shown here is derived from an EMBL/GenBank/DDBJ whole genome shotgun (WGS) entry which is preliminary data.</text>
</comment>
<organism evidence="15 16">
    <name type="scientific">Bugula neritina</name>
    <name type="common">Brown bryozoan</name>
    <name type="synonym">Sertularia neritina</name>
    <dbReference type="NCBI Taxonomy" id="10212"/>
    <lineage>
        <taxon>Eukaryota</taxon>
        <taxon>Metazoa</taxon>
        <taxon>Spiralia</taxon>
        <taxon>Lophotrochozoa</taxon>
        <taxon>Bryozoa</taxon>
        <taxon>Gymnolaemata</taxon>
        <taxon>Cheilostomatida</taxon>
        <taxon>Flustrina</taxon>
        <taxon>Buguloidea</taxon>
        <taxon>Bugulidae</taxon>
        <taxon>Bugula</taxon>
    </lineage>
</organism>
<keyword evidence="3" id="KW-0723">Serine/threonine-protein kinase</keyword>
<evidence type="ECO:0000256" key="10">
    <source>
        <dbReference type="ARBA" id="ARBA00022989"/>
    </source>
</evidence>
<dbReference type="EMBL" id="VXIV02003293">
    <property type="protein sequence ID" value="KAF6018569.1"/>
    <property type="molecule type" value="Genomic_DNA"/>
</dbReference>
<dbReference type="CDD" id="cd09769">
    <property type="entry name" value="Luminal_IRE1"/>
    <property type="match status" value="1"/>
</dbReference>
<dbReference type="FunFam" id="3.30.200.20:FF:000077">
    <property type="entry name" value="Putative Serine/threonine-protein kinase/endoribonuclease IRE1"/>
    <property type="match status" value="1"/>
</dbReference>
<dbReference type="Gene3D" id="1.20.1440.180">
    <property type="entry name" value="KEN domain"/>
    <property type="match status" value="1"/>
</dbReference>
<dbReference type="InterPro" id="IPR011009">
    <property type="entry name" value="Kinase-like_dom_sf"/>
</dbReference>
<evidence type="ECO:0000259" key="14">
    <source>
        <dbReference type="PROSITE" id="PS51392"/>
    </source>
</evidence>
<comment type="subcellular location">
    <subcellularLocation>
        <location evidence="1">Membrane</location>
        <topology evidence="1">Single-pass type I membrane protein</topology>
    </subcellularLocation>
</comment>
<dbReference type="PROSITE" id="PS50011">
    <property type="entry name" value="PROTEIN_KINASE_DOM"/>
    <property type="match status" value="1"/>
</dbReference>
<dbReference type="InterPro" id="IPR011047">
    <property type="entry name" value="Quinoprotein_ADH-like_sf"/>
</dbReference>
<evidence type="ECO:0000256" key="1">
    <source>
        <dbReference type="ARBA" id="ARBA00004479"/>
    </source>
</evidence>
<dbReference type="OrthoDB" id="63989at2759"/>
<dbReference type="Gene3D" id="3.30.200.20">
    <property type="entry name" value="Phosphorylase Kinase, domain 1"/>
    <property type="match status" value="1"/>
</dbReference>
<dbReference type="GO" id="GO:0070059">
    <property type="term" value="P:intrinsic apoptotic signaling pathway in response to endoplasmic reticulum stress"/>
    <property type="evidence" value="ECO:0007669"/>
    <property type="project" value="TreeGrafter"/>
</dbReference>
<keyword evidence="4" id="KW-0808">Transferase</keyword>
<feature type="chain" id="PRO_5029494950" description="non-specific serine/threonine protein kinase" evidence="12">
    <location>
        <begin position="23"/>
        <end position="889"/>
    </location>
</feature>
<dbReference type="Gene3D" id="1.10.510.10">
    <property type="entry name" value="Transferase(Phosphotransferase) domain 1"/>
    <property type="match status" value="1"/>
</dbReference>
<feature type="signal peptide" evidence="12">
    <location>
        <begin position="1"/>
        <end position="22"/>
    </location>
</feature>
<evidence type="ECO:0000256" key="12">
    <source>
        <dbReference type="SAM" id="SignalP"/>
    </source>
</evidence>
<feature type="domain" description="Protein kinase" evidence="13">
    <location>
        <begin position="493"/>
        <end position="748"/>
    </location>
</feature>
<accession>A0A7J7IXC2</accession>
<dbReference type="GO" id="GO:0004674">
    <property type="term" value="F:protein serine/threonine kinase activity"/>
    <property type="evidence" value="ECO:0007669"/>
    <property type="project" value="UniProtKB-KW"/>
</dbReference>
<dbReference type="GO" id="GO:0006397">
    <property type="term" value="P:mRNA processing"/>
    <property type="evidence" value="ECO:0007669"/>
    <property type="project" value="InterPro"/>
</dbReference>
<dbReference type="InterPro" id="IPR018391">
    <property type="entry name" value="PQQ_b-propeller_rpt"/>
</dbReference>
<dbReference type="SMART" id="SM00564">
    <property type="entry name" value="PQQ"/>
    <property type="match status" value="4"/>
</dbReference>
<evidence type="ECO:0000313" key="15">
    <source>
        <dbReference type="EMBL" id="KAF6018569.1"/>
    </source>
</evidence>
<dbReference type="InterPro" id="IPR010513">
    <property type="entry name" value="KEN_dom"/>
</dbReference>
<dbReference type="InterPro" id="IPR000719">
    <property type="entry name" value="Prot_kinase_dom"/>
</dbReference>
<keyword evidence="5" id="KW-0812">Transmembrane</keyword>
<feature type="domain" description="KEN" evidence="14">
    <location>
        <begin position="751"/>
        <end position="889"/>
    </location>
</feature>
<dbReference type="InterPro" id="IPR038357">
    <property type="entry name" value="KEN_sf"/>
</dbReference>
<keyword evidence="11" id="KW-0472">Membrane</keyword>
<dbReference type="SUPFAM" id="SSF56112">
    <property type="entry name" value="Protein kinase-like (PK-like)"/>
    <property type="match status" value="1"/>
</dbReference>
<dbReference type="Pfam" id="PF00069">
    <property type="entry name" value="Pkinase"/>
    <property type="match status" value="1"/>
</dbReference>
<evidence type="ECO:0000256" key="9">
    <source>
        <dbReference type="ARBA" id="ARBA00022840"/>
    </source>
</evidence>
<dbReference type="InterPro" id="IPR015943">
    <property type="entry name" value="WD40/YVTN_repeat-like_dom_sf"/>
</dbReference>